<name>A0ABU6A059_9FLAO</name>
<dbReference type="InterPro" id="IPR000182">
    <property type="entry name" value="GNAT_dom"/>
</dbReference>
<feature type="domain" description="N-acetyltransferase" evidence="1">
    <location>
        <begin position="4"/>
        <end position="178"/>
    </location>
</feature>
<dbReference type="SUPFAM" id="SSF55729">
    <property type="entry name" value="Acyl-CoA N-acyltransferases (Nat)"/>
    <property type="match status" value="1"/>
</dbReference>
<proteinExistence type="predicted"/>
<evidence type="ECO:0000313" key="2">
    <source>
        <dbReference type="EMBL" id="MEB3347530.1"/>
    </source>
</evidence>
<dbReference type="EMBL" id="JAYKLX010000009">
    <property type="protein sequence ID" value="MEB3347530.1"/>
    <property type="molecule type" value="Genomic_DNA"/>
</dbReference>
<dbReference type="Gene3D" id="3.40.630.30">
    <property type="match status" value="1"/>
</dbReference>
<organism evidence="2 3">
    <name type="scientific">Aquimarina gracilis</name>
    <dbReference type="NCBI Taxonomy" id="874422"/>
    <lineage>
        <taxon>Bacteria</taxon>
        <taxon>Pseudomonadati</taxon>
        <taxon>Bacteroidota</taxon>
        <taxon>Flavobacteriia</taxon>
        <taxon>Flavobacteriales</taxon>
        <taxon>Flavobacteriaceae</taxon>
        <taxon>Aquimarina</taxon>
    </lineage>
</organism>
<dbReference type="Pfam" id="PF00583">
    <property type="entry name" value="Acetyltransf_1"/>
    <property type="match status" value="1"/>
</dbReference>
<accession>A0ABU6A059</accession>
<sequence length="180" mass="21043">MRNIQFSQSSSKEELHQILNLQQKNLSTSVSKLEKEKEGFVTVKHDYEVLKKMHDREPHIIAKDKGNVVGYALSMVRDFKNDIEVLRPMFTKIDNLLNTNTSYVVMGQICIDKAYRRQGIFKGLYLKMKEELNNKYDILITEVAANNTRSLNAHYAIGFTDLLVYEADSITWHLIQWDWK</sequence>
<gene>
    <name evidence="2" type="ORF">U6A24_18790</name>
</gene>
<dbReference type="InterPro" id="IPR016181">
    <property type="entry name" value="Acyl_CoA_acyltransferase"/>
</dbReference>
<reference evidence="2 3" key="1">
    <citation type="journal article" date="2013" name="Int. J. Syst. Evol. Microbiol.">
        <title>Aquimarina gracilis sp. nov., isolated from the gut microflora of a mussel, Mytilus coruscus, and emended description of Aquimarina spongiae.</title>
        <authorList>
            <person name="Park S.C."/>
            <person name="Choe H.N."/>
            <person name="Baik K.S."/>
            <person name="Seong C.N."/>
        </authorList>
    </citation>
    <scope>NUCLEOTIDE SEQUENCE [LARGE SCALE GENOMIC DNA]</scope>
    <source>
        <strain evidence="2 3">PSC32</strain>
    </source>
</reference>
<dbReference type="Proteomes" id="UP001327027">
    <property type="component" value="Unassembled WGS sequence"/>
</dbReference>
<protein>
    <submittedName>
        <fullName evidence="2">GNAT family N-acetyltransferase</fullName>
    </submittedName>
</protein>
<dbReference type="PROSITE" id="PS51186">
    <property type="entry name" value="GNAT"/>
    <property type="match status" value="1"/>
</dbReference>
<dbReference type="RefSeq" id="WP_324181555.1">
    <property type="nucleotide sequence ID" value="NZ_BAABAW010000014.1"/>
</dbReference>
<evidence type="ECO:0000259" key="1">
    <source>
        <dbReference type="PROSITE" id="PS51186"/>
    </source>
</evidence>
<keyword evidence="3" id="KW-1185">Reference proteome</keyword>
<evidence type="ECO:0000313" key="3">
    <source>
        <dbReference type="Proteomes" id="UP001327027"/>
    </source>
</evidence>
<comment type="caution">
    <text evidence="2">The sequence shown here is derived from an EMBL/GenBank/DDBJ whole genome shotgun (WGS) entry which is preliminary data.</text>
</comment>